<evidence type="ECO:0000313" key="8">
    <source>
        <dbReference type="EMBL" id="PUT49107.1"/>
    </source>
</evidence>
<comment type="caution">
    <text evidence="9">The sequence shown here is derived from an EMBL/GenBank/DDBJ whole genome shotgun (WGS) entry which is preliminary data.</text>
</comment>
<comment type="subunit">
    <text evidence="6">Homotrimer.</text>
</comment>
<dbReference type="InterPro" id="IPR010137">
    <property type="entry name" value="Lipid_A_LpxA"/>
</dbReference>
<comment type="pathway">
    <text evidence="6">Glycolipid biosynthesis; lipid IV(A) biosynthesis; lipid IV(A) from (3R)-3-hydroxytetradecanoyl-[acyl-carrier-protein] and UDP-N-acetyl-alpha-D-glucosamine: step 1/6.</text>
</comment>
<dbReference type="GO" id="GO:0008780">
    <property type="term" value="F:acyl-[acyl-carrier-protein]-UDP-N-acetylglucosamine O-acyltransferase activity"/>
    <property type="evidence" value="ECO:0007669"/>
    <property type="project" value="UniProtKB-UniRule"/>
</dbReference>
<keyword evidence="6" id="KW-0677">Repeat</keyword>
<evidence type="ECO:0000256" key="3">
    <source>
        <dbReference type="ARBA" id="ARBA00022679"/>
    </source>
</evidence>
<dbReference type="PANTHER" id="PTHR43480">
    <property type="entry name" value="ACYL-[ACYL-CARRIER-PROTEIN]--UDP-N-ACETYLGLUCOSAMINE O-ACYLTRANSFERASE"/>
    <property type="match status" value="1"/>
</dbReference>
<dbReference type="CDD" id="cd03351">
    <property type="entry name" value="LbH_UDP-GlcNAc_AT"/>
    <property type="match status" value="1"/>
</dbReference>
<evidence type="ECO:0000313" key="11">
    <source>
        <dbReference type="Proteomes" id="UP000251035"/>
    </source>
</evidence>
<comment type="function">
    <text evidence="6">Involved in the biosynthesis of lipid A, a phosphorylated glycolipid that anchors the lipopolysaccharide to the outer membrane of the cell.</text>
</comment>
<dbReference type="InterPro" id="IPR037157">
    <property type="entry name" value="Acetyltransf_C_sf"/>
</dbReference>
<dbReference type="HAMAP" id="MF_00387">
    <property type="entry name" value="LpxA"/>
    <property type="match status" value="1"/>
</dbReference>
<dbReference type="EMBL" id="QCXM01000002">
    <property type="protein sequence ID" value="PUT49107.1"/>
    <property type="molecule type" value="Genomic_DNA"/>
</dbReference>
<dbReference type="RefSeq" id="WP_108291376.1">
    <property type="nucleotide sequence ID" value="NZ_CAAAIR010000010.1"/>
</dbReference>
<comment type="similarity">
    <text evidence="6">Belongs to the transferase hexapeptide repeat family. LpxA subfamily.</text>
</comment>
<evidence type="ECO:0000256" key="6">
    <source>
        <dbReference type="HAMAP-Rule" id="MF_00387"/>
    </source>
</evidence>
<evidence type="ECO:0000313" key="10">
    <source>
        <dbReference type="EMBL" id="TID45873.1"/>
    </source>
</evidence>
<dbReference type="GO" id="GO:0005737">
    <property type="term" value="C:cytoplasm"/>
    <property type="evidence" value="ECO:0007669"/>
    <property type="project" value="UniProtKB-SubCell"/>
</dbReference>
<keyword evidence="3 6" id="KW-0808">Transferase</keyword>
<dbReference type="EC" id="2.3.1.129" evidence="6"/>
<comment type="catalytic activity">
    <reaction evidence="6">
        <text>a (3R)-hydroxyacyl-[ACP] + UDP-N-acetyl-alpha-D-glucosamine = a UDP-3-O-[(3R)-3-hydroxyacyl]-N-acetyl-alpha-D-glucosamine + holo-[ACP]</text>
        <dbReference type="Rhea" id="RHEA:67812"/>
        <dbReference type="Rhea" id="RHEA-COMP:9685"/>
        <dbReference type="Rhea" id="RHEA-COMP:9945"/>
        <dbReference type="ChEBI" id="CHEBI:57705"/>
        <dbReference type="ChEBI" id="CHEBI:64479"/>
        <dbReference type="ChEBI" id="CHEBI:78827"/>
        <dbReference type="ChEBI" id="CHEBI:173225"/>
        <dbReference type="EC" id="2.3.1.129"/>
    </reaction>
</comment>
<dbReference type="EMBL" id="QFGG01000002">
    <property type="protein sequence ID" value="TID45873.1"/>
    <property type="molecule type" value="Genomic_DNA"/>
</dbReference>
<comment type="subcellular location">
    <subcellularLocation>
        <location evidence="6">Cytoplasm</location>
    </subcellularLocation>
</comment>
<accession>A0A3A5L342</accession>
<dbReference type="AlphaFoldDB" id="A0A3A5L342"/>
<dbReference type="NCBIfam" id="NF003657">
    <property type="entry name" value="PRK05289.1"/>
    <property type="match status" value="1"/>
</dbReference>
<dbReference type="GeneID" id="48948642"/>
<dbReference type="GO" id="GO:0009245">
    <property type="term" value="P:lipid A biosynthetic process"/>
    <property type="evidence" value="ECO:0007669"/>
    <property type="project" value="UniProtKB-UniRule"/>
</dbReference>
<reference evidence="10 13" key="2">
    <citation type="submission" date="2018-04" db="EMBL/GenBank/DDBJ databases">
        <title>Whole genome sequence comparison of clinical and drinking water Legionella pneumophila isolates.</title>
        <authorList>
            <person name="Garner E."/>
        </authorList>
    </citation>
    <scope>NUCLEOTIDE SEQUENCE [LARGE SCALE GENOMIC DNA]</scope>
    <source>
        <strain evidence="10 13">WH02</strain>
    </source>
</reference>
<feature type="domain" description="UDP N-acetylglucosamine O-acyltransferase C-terminal" evidence="7">
    <location>
        <begin position="194"/>
        <end position="275"/>
    </location>
</feature>
<dbReference type="Proteomes" id="UP000251035">
    <property type="component" value="Unassembled WGS sequence"/>
</dbReference>
<evidence type="ECO:0000313" key="12">
    <source>
        <dbReference type="Proteomes" id="UP000270757"/>
    </source>
</evidence>
<evidence type="ECO:0000313" key="13">
    <source>
        <dbReference type="Proteomes" id="UP000306421"/>
    </source>
</evidence>
<sequence>MQMSQLDQQHVRDKVIPIHQQIHPTALIAQGARIGSNVSIGPFSVIGEHVAIGANTVIGSHVVIEGWTTIGERNQIYTGAVIGSVPQDLKFNGEKSFVSLGNDNIVREYVTISRGTAGGGSETRIGNANLLMTGCHVAHDVQMGNHNVIANTVAIAGHVIIEDWVTVGGVSGIHQFSKLGSLSMVGAKSYINKDVPPFALVQGNPAKLFGVNIERLRRNQFKPQQRLLIQRAYKILHRCNYHLPNAIAEIEQDLLPDEQIACLLHFLRHSERGICRGNRE</sequence>
<dbReference type="PIRSF" id="PIRSF000456">
    <property type="entry name" value="UDP-GlcNAc_acltr"/>
    <property type="match status" value="1"/>
</dbReference>
<dbReference type="InterPro" id="IPR029098">
    <property type="entry name" value="Acetyltransf_C"/>
</dbReference>
<dbReference type="PANTHER" id="PTHR43480:SF1">
    <property type="entry name" value="ACYL-[ACYL-CARRIER-PROTEIN]--UDP-N-ACETYLGLUCOSAMINE O-ACYLTRANSFERASE, MITOCHONDRIAL-RELATED"/>
    <property type="match status" value="1"/>
</dbReference>
<keyword evidence="4 6" id="KW-0443">Lipid metabolism</keyword>
<keyword evidence="1 6" id="KW-0444">Lipid biosynthesis</keyword>
<evidence type="ECO:0000256" key="2">
    <source>
        <dbReference type="ARBA" id="ARBA00022556"/>
    </source>
</evidence>
<evidence type="ECO:0000256" key="5">
    <source>
        <dbReference type="ARBA" id="ARBA00023315"/>
    </source>
</evidence>
<keyword evidence="6" id="KW-0963">Cytoplasm</keyword>
<evidence type="ECO:0000313" key="9">
    <source>
        <dbReference type="EMBL" id="RJT45978.1"/>
    </source>
</evidence>
<dbReference type="Pfam" id="PF00132">
    <property type="entry name" value="Hexapep"/>
    <property type="match status" value="1"/>
</dbReference>
<dbReference type="Proteomes" id="UP000306421">
    <property type="component" value="Unassembled WGS sequence"/>
</dbReference>
<dbReference type="GO" id="GO:0016020">
    <property type="term" value="C:membrane"/>
    <property type="evidence" value="ECO:0007669"/>
    <property type="project" value="GOC"/>
</dbReference>
<dbReference type="Gene3D" id="2.160.10.10">
    <property type="entry name" value="Hexapeptide repeat proteins"/>
    <property type="match status" value="1"/>
</dbReference>
<keyword evidence="2 6" id="KW-0441">Lipid A biosynthesis</keyword>
<protein>
    <recommendedName>
        <fullName evidence="6">Acyl-[acyl-carrier-protein]--UDP-N-acetylglucosamine O-acyltransferase</fullName>
        <shortName evidence="6">UDP-N-acetylglucosamine acyltransferase</shortName>
        <ecNumber evidence="6">2.3.1.129</ecNumber>
    </recommendedName>
</protein>
<keyword evidence="11" id="KW-1185">Reference proteome</keyword>
<evidence type="ECO:0000259" key="7">
    <source>
        <dbReference type="Pfam" id="PF13720"/>
    </source>
</evidence>
<reference evidence="8 11" key="1">
    <citation type="submission" date="2018-04" db="EMBL/GenBank/DDBJ databases">
        <title>Whole genome sequence comparison of clinical and drinking water Legionella pneumophila isolates associated with the Flint Water Crisis.</title>
        <authorList>
            <person name="Garner E."/>
            <person name="Brown C."/>
            <person name="Schwake O."/>
            <person name="Coil D."/>
            <person name="Jospin G."/>
            <person name="Eisen J."/>
            <person name="Edwards M."/>
            <person name="Pruden A."/>
        </authorList>
    </citation>
    <scope>NUCLEOTIDE SEQUENCE [LARGE SCALE GENOMIC DNA]</scope>
    <source>
        <strain evidence="8 11">Genessee03</strain>
    </source>
</reference>
<dbReference type="NCBIfam" id="TIGR01852">
    <property type="entry name" value="lipid_A_lpxA"/>
    <property type="match status" value="1"/>
</dbReference>
<evidence type="ECO:0000256" key="1">
    <source>
        <dbReference type="ARBA" id="ARBA00022516"/>
    </source>
</evidence>
<dbReference type="Pfam" id="PF13720">
    <property type="entry name" value="Acetyltransf_11"/>
    <property type="match status" value="1"/>
</dbReference>
<gene>
    <name evidence="6" type="primary">lpxA</name>
    <name evidence="9" type="ORF">D6J04_10210</name>
    <name evidence="8" type="ORF">DB745_02400</name>
    <name evidence="10" type="ORF">DIZ81_02395</name>
</gene>
<dbReference type="InterPro" id="IPR001451">
    <property type="entry name" value="Hexapep"/>
</dbReference>
<dbReference type="Gene3D" id="1.20.1180.10">
    <property type="entry name" value="Udp N-acetylglucosamine O-acyltransferase, C-terminal domain"/>
    <property type="match status" value="1"/>
</dbReference>
<organism evidence="9 12">
    <name type="scientific">Legionella taurinensis</name>
    <dbReference type="NCBI Taxonomy" id="70611"/>
    <lineage>
        <taxon>Bacteria</taxon>
        <taxon>Pseudomonadati</taxon>
        <taxon>Pseudomonadota</taxon>
        <taxon>Gammaproteobacteria</taxon>
        <taxon>Legionellales</taxon>
        <taxon>Legionellaceae</taxon>
        <taxon>Legionella</taxon>
    </lineage>
</organism>
<keyword evidence="5 6" id="KW-0012">Acyltransferase</keyword>
<evidence type="ECO:0000256" key="4">
    <source>
        <dbReference type="ARBA" id="ARBA00023098"/>
    </source>
</evidence>
<dbReference type="Proteomes" id="UP000270757">
    <property type="component" value="Unassembled WGS sequence"/>
</dbReference>
<dbReference type="UniPathway" id="UPA00359">
    <property type="reaction ID" value="UER00477"/>
</dbReference>
<dbReference type="OrthoDB" id="9807278at2"/>
<dbReference type="EMBL" id="QZWB01000010">
    <property type="protein sequence ID" value="RJT45978.1"/>
    <property type="molecule type" value="Genomic_DNA"/>
</dbReference>
<name>A0A3A5L342_9GAMM</name>
<proteinExistence type="inferred from homology"/>
<dbReference type="SUPFAM" id="SSF51161">
    <property type="entry name" value="Trimeric LpxA-like enzymes"/>
    <property type="match status" value="1"/>
</dbReference>
<reference evidence="9 12" key="3">
    <citation type="submission" date="2018-09" db="EMBL/GenBank/DDBJ databases">
        <title>Draft genome sequences of Legionella taurinensis isolated from water samples.</title>
        <authorList>
            <person name="Chakeri A."/>
            <person name="Allerberger F."/>
            <person name="Kundi M."/>
            <person name="Ruppitsch W."/>
            <person name="Schmid D."/>
        </authorList>
    </citation>
    <scope>NUCLEOTIDE SEQUENCE [LARGE SCALE GENOMIC DNA]</scope>
    <source>
        <strain evidence="9 12">4570-18-6</strain>
    </source>
</reference>
<dbReference type="InterPro" id="IPR011004">
    <property type="entry name" value="Trimer_LpxA-like_sf"/>
</dbReference>